<sequence>MLDLSRSLLAAASGAEVEATLTRQSVALLDTRSSAFLRYLPDPDVLRVTAEAGAHAGDLGLTLARGQGASWRAALSEAPLLHLRRGEAPPWVVRAPGVPPVHSLFAPLRSPSGRLLGVLTVGREDPPFSPRDEELLVTFANAGTVTLQRTYETARAAATREGALLALGLALEARDYETQGHTGRTVALAGRLGRALGLDEAAQDHLRQGAYLHDIGKLSVSDDILLKPGPLTPEERTQMQHHVLTGEALVRRIPTMPREVLEVVRSHHERWDGTGYPDGLAGEAIPRLARLFSVIDVFDALTHQRPYRAPLSVPGALALLRAEAGQQFDPGVVAAFLTLFADPVGPQAMRGKAGL</sequence>
<dbReference type="CDD" id="cd00077">
    <property type="entry name" value="HDc"/>
    <property type="match status" value="1"/>
</dbReference>
<dbReference type="NCBIfam" id="TIGR00277">
    <property type="entry name" value="HDIG"/>
    <property type="match status" value="1"/>
</dbReference>
<dbReference type="EMBL" id="WBSL01000002">
    <property type="protein sequence ID" value="MPY66618.1"/>
    <property type="molecule type" value="Genomic_DNA"/>
</dbReference>
<dbReference type="InterPro" id="IPR006675">
    <property type="entry name" value="HDIG_dom"/>
</dbReference>
<dbReference type="PANTHER" id="PTHR45228:SF8">
    <property type="entry name" value="TWO-COMPONENT RESPONSE REGULATOR-RELATED"/>
    <property type="match status" value="1"/>
</dbReference>
<proteinExistence type="predicted"/>
<reference evidence="2 3" key="1">
    <citation type="submission" date="2019-10" db="EMBL/GenBank/DDBJ databases">
        <title>Deinococcus sp. isolated from soil.</title>
        <authorList>
            <person name="Li Y."/>
            <person name="Wang J."/>
        </authorList>
    </citation>
    <scope>NUCLEOTIDE SEQUENCE [LARGE SCALE GENOMIC DNA]</scope>
    <source>
        <strain evidence="2 3">SDU3-2</strain>
    </source>
</reference>
<dbReference type="Gene3D" id="3.30.450.40">
    <property type="match status" value="1"/>
</dbReference>
<name>A0A7X1NVU5_9DEIO</name>
<evidence type="ECO:0000313" key="3">
    <source>
        <dbReference type="Proteomes" id="UP000484842"/>
    </source>
</evidence>
<dbReference type="SUPFAM" id="SSF55781">
    <property type="entry name" value="GAF domain-like"/>
    <property type="match status" value="1"/>
</dbReference>
<dbReference type="SMART" id="SM00065">
    <property type="entry name" value="GAF"/>
    <property type="match status" value="1"/>
</dbReference>
<dbReference type="PANTHER" id="PTHR45228">
    <property type="entry name" value="CYCLIC DI-GMP PHOSPHODIESTERASE TM_0186-RELATED"/>
    <property type="match status" value="1"/>
</dbReference>
<dbReference type="InterPro" id="IPR003607">
    <property type="entry name" value="HD/PDEase_dom"/>
</dbReference>
<dbReference type="SMART" id="SM00471">
    <property type="entry name" value="HDc"/>
    <property type="match status" value="1"/>
</dbReference>
<dbReference type="Pfam" id="PF13487">
    <property type="entry name" value="HD_5"/>
    <property type="match status" value="1"/>
</dbReference>
<dbReference type="AlphaFoldDB" id="A0A7X1NVU5"/>
<dbReference type="Pfam" id="PF13185">
    <property type="entry name" value="GAF_2"/>
    <property type="match status" value="1"/>
</dbReference>
<dbReference type="InterPro" id="IPR037522">
    <property type="entry name" value="HD_GYP_dom"/>
</dbReference>
<keyword evidence="3" id="KW-1185">Reference proteome</keyword>
<dbReference type="Gene3D" id="1.10.3210.10">
    <property type="entry name" value="Hypothetical protein af1432"/>
    <property type="match status" value="1"/>
</dbReference>
<dbReference type="Proteomes" id="UP000484842">
    <property type="component" value="Unassembled WGS sequence"/>
</dbReference>
<evidence type="ECO:0000259" key="1">
    <source>
        <dbReference type="PROSITE" id="PS51832"/>
    </source>
</evidence>
<dbReference type="InterPro" id="IPR052020">
    <property type="entry name" value="Cyclic_di-GMP/3'3'-cGAMP_PDE"/>
</dbReference>
<accession>A0A7X1NVU5</accession>
<dbReference type="InterPro" id="IPR029016">
    <property type="entry name" value="GAF-like_dom_sf"/>
</dbReference>
<feature type="domain" description="HD-GYP" evidence="1">
    <location>
        <begin position="156"/>
        <end position="352"/>
    </location>
</feature>
<comment type="caution">
    <text evidence="2">The sequence shown here is derived from an EMBL/GenBank/DDBJ whole genome shotgun (WGS) entry which is preliminary data.</text>
</comment>
<gene>
    <name evidence="2" type="ORF">F8S09_07905</name>
</gene>
<organism evidence="2 3">
    <name type="scientific">Deinococcus terrestris</name>
    <dbReference type="NCBI Taxonomy" id="2651870"/>
    <lineage>
        <taxon>Bacteria</taxon>
        <taxon>Thermotogati</taxon>
        <taxon>Deinococcota</taxon>
        <taxon>Deinococci</taxon>
        <taxon>Deinococcales</taxon>
        <taxon>Deinococcaceae</taxon>
        <taxon>Deinococcus</taxon>
    </lineage>
</organism>
<evidence type="ECO:0000313" key="2">
    <source>
        <dbReference type="EMBL" id="MPY66618.1"/>
    </source>
</evidence>
<dbReference type="InterPro" id="IPR003018">
    <property type="entry name" value="GAF"/>
</dbReference>
<dbReference type="PROSITE" id="PS51832">
    <property type="entry name" value="HD_GYP"/>
    <property type="match status" value="1"/>
</dbReference>
<protein>
    <submittedName>
        <fullName evidence="2">HD domain-containing protein</fullName>
    </submittedName>
</protein>
<dbReference type="SUPFAM" id="SSF109604">
    <property type="entry name" value="HD-domain/PDEase-like"/>
    <property type="match status" value="1"/>
</dbReference>